<comment type="caution">
    <text evidence="4">The sequence shown here is derived from an EMBL/GenBank/DDBJ whole genome shotgun (WGS) entry which is preliminary data.</text>
</comment>
<evidence type="ECO:0000256" key="2">
    <source>
        <dbReference type="SAM" id="Coils"/>
    </source>
</evidence>
<keyword evidence="1" id="KW-1188">Viral release from host cell</keyword>
<name>A0A2B7W6A6_9BACI</name>
<feature type="domain" description="Phage tail tape measure protein" evidence="3">
    <location>
        <begin position="128"/>
        <end position="300"/>
    </location>
</feature>
<sequence>MAGHEQIGVDITVNNGQAESQLRSFQQTAEQTGSKIEQAFSKISAVGDKLTVGVTTPLAAVSAMGIKTAIDFDNSQKKIQKSLGVTSEEAKRLNGDVKAVWKDGFGENVDEVNQSLVTTRRNMSEIDNGKELQRVTKDAMLLADTFDSDISEVTRGANQLMVGFGISSQEAMDLLASGAQNGLNFSKELFDNVSEYGPLFANMGYSADEYFNLLSNGAKNGAYNLDYVNDVMKEFQIRIKDGSKSTNEAMGQLSEGTQKTWKSFLEGKATVKDVNNSVLNDLKGMDDQIKAGQIGVSLYGTKWEDLEATTMYSLNEIQGGLGKTAGAMKDMRKAQEESISVKWQKTLREAQVALEPLGKMLLDIAMDILPAVSEAVKDVTGWFNDLSPGAQKAVIALGGIALVAGPTLSVLGRMGGVIGGLVGKIGDFAKVARIGATATAAVEVASGTAAVGMGGLGAAIGGATLAAAPFVAGAAIIGAAGYGIYKGLTSDVVPAVDLFKERIEYAADGTVQSATKISESTQKTVGAFMEMAQKANSATVTMFAEQTKVTDENIPGIVERYNAMRDQVVNAYEQKKQAAIQKTQEAFQGVNGITAEEQQKIIDMYNSHYELQKGKAEAAKQQILDIWNRAKEEKRGITQQENEQIQSLQDVFNEEAIRSMSENKAEQEVILNNLKQSKERMNAEMLSDAVKKINETHDKTVDKAKATRDERVKEAEMMKQELGSEAEGTANKLIDEANRQYENVKESADKTREEGINKLKGSYTDLEDQVDTSTGNILTYWDKVKSWWSSWEPGKKFMEVVTKGGQMDQYAPKNANGTPFFSGGISHVNERGGEIMNLPRGTQIIPHDLSKRYIDRAAKTTNNTSSGMTNNITLNYTGNDPMDAEKMVNYVDRALTDRIKRTGYLRGANLL</sequence>
<dbReference type="PANTHER" id="PTHR37813:SF1">
    <property type="entry name" value="FELS-2 PROPHAGE PROTEIN"/>
    <property type="match status" value="1"/>
</dbReference>
<reference evidence="4 5" key="1">
    <citation type="submission" date="2017-09" db="EMBL/GenBank/DDBJ databases">
        <title>Large-scale bioinformatics analysis of Bacillus genomes uncovers conserved roles of natural products in bacterial physiology.</title>
        <authorList>
            <consortium name="Agbiome Team Llc"/>
            <person name="Bleich R.M."/>
            <person name="Grubbs K.J."/>
            <person name="Santa Maria K.C."/>
            <person name="Allen S.E."/>
            <person name="Farag S."/>
            <person name="Shank E.A."/>
            <person name="Bowers A."/>
        </authorList>
    </citation>
    <scope>NUCLEOTIDE SEQUENCE [LARGE SCALE GENOMIC DNA]</scope>
    <source>
        <strain evidence="4 5">AFS094862</strain>
    </source>
</reference>
<organism evidence="4 5">
    <name type="scientific">Bacillus toyonensis</name>
    <dbReference type="NCBI Taxonomy" id="155322"/>
    <lineage>
        <taxon>Bacteria</taxon>
        <taxon>Bacillati</taxon>
        <taxon>Bacillota</taxon>
        <taxon>Bacilli</taxon>
        <taxon>Bacillales</taxon>
        <taxon>Bacillaceae</taxon>
        <taxon>Bacillus</taxon>
        <taxon>Bacillus cereus group</taxon>
    </lineage>
</organism>
<accession>A0A2B7W6A6</accession>
<evidence type="ECO:0000313" key="5">
    <source>
        <dbReference type="Proteomes" id="UP000225320"/>
    </source>
</evidence>
<dbReference type="EMBL" id="NVOI01000048">
    <property type="protein sequence ID" value="PGG92155.1"/>
    <property type="molecule type" value="Genomic_DNA"/>
</dbReference>
<dbReference type="RefSeq" id="WP_098733719.1">
    <property type="nucleotide sequence ID" value="NZ_NVOI01000048.1"/>
</dbReference>
<dbReference type="InterPro" id="IPR010090">
    <property type="entry name" value="Phage_tape_meas"/>
</dbReference>
<feature type="coiled-coil region" evidence="2">
    <location>
        <begin position="657"/>
        <end position="684"/>
    </location>
</feature>
<evidence type="ECO:0000259" key="3">
    <source>
        <dbReference type="Pfam" id="PF10145"/>
    </source>
</evidence>
<proteinExistence type="predicted"/>
<evidence type="ECO:0000313" key="4">
    <source>
        <dbReference type="EMBL" id="PGG92155.1"/>
    </source>
</evidence>
<protein>
    <submittedName>
        <fullName evidence="4">Phage tail tape measure protein</fullName>
    </submittedName>
</protein>
<dbReference type="PANTHER" id="PTHR37813">
    <property type="entry name" value="FELS-2 PROPHAGE PROTEIN"/>
    <property type="match status" value="1"/>
</dbReference>
<keyword evidence="2" id="KW-0175">Coiled coil</keyword>
<dbReference type="Pfam" id="PF10145">
    <property type="entry name" value="PhageMin_Tail"/>
    <property type="match status" value="1"/>
</dbReference>
<evidence type="ECO:0000256" key="1">
    <source>
        <dbReference type="ARBA" id="ARBA00022612"/>
    </source>
</evidence>
<dbReference type="AlphaFoldDB" id="A0A2B7W6A6"/>
<dbReference type="Proteomes" id="UP000225320">
    <property type="component" value="Unassembled WGS sequence"/>
</dbReference>
<gene>
    <name evidence="4" type="ORF">CON73_14490</name>
</gene>